<evidence type="ECO:0000256" key="3">
    <source>
        <dbReference type="ARBA" id="ARBA00039140"/>
    </source>
</evidence>
<proteinExistence type="predicted"/>
<dbReference type="STRING" id="927083.DB32_001901"/>
<keyword evidence="6" id="KW-0597">Phosphoprotein</keyword>
<dbReference type="KEGG" id="samy:DB32_001901"/>
<evidence type="ECO:0000256" key="1">
    <source>
        <dbReference type="ARBA" id="ARBA00022490"/>
    </source>
</evidence>
<feature type="domain" description="Response regulatory" evidence="7">
    <location>
        <begin position="4"/>
        <end position="118"/>
    </location>
</feature>
<evidence type="ECO:0000256" key="4">
    <source>
        <dbReference type="ARBA" id="ARBA00048267"/>
    </source>
</evidence>
<dbReference type="GO" id="GO:0000156">
    <property type="term" value="F:phosphorelay response regulator activity"/>
    <property type="evidence" value="ECO:0007669"/>
    <property type="project" value="InterPro"/>
</dbReference>
<evidence type="ECO:0000313" key="10">
    <source>
        <dbReference type="Proteomes" id="UP000034883"/>
    </source>
</evidence>
<keyword evidence="1" id="KW-0963">Cytoplasm</keyword>
<dbReference type="Gene3D" id="3.40.50.180">
    <property type="entry name" value="Methylesterase CheB, C-terminal domain"/>
    <property type="match status" value="1"/>
</dbReference>
<keyword evidence="10" id="KW-1185">Reference proteome</keyword>
<sequence length="314" mass="32760">MTLRVCVVDDSDIAAQRIARILESDDDVRVIKRFASVDELRAWGDLDTASVVVLDVWMPGASGLGAIREIAARVPVVVVSDVAEGSDVALEAVAQGAVAFVSKRELGTEPGETRLRAIVRDAATQSIARELPVLVIAGSTGAPRALERLVPGLRDVPAAIVVVQHLPLGGEVGFARWIAGLGLPARPARHGDALASGRALIAPAGRHLVIENGVVRLVAGAIGELHVPSADRALASAASLGRRVVALVLSGMGRDGARGIALALEGSATCLALSPDECAAPSMPRHALDVSPRVRAVRLDTIVTDVREALRRRR</sequence>
<dbReference type="Gene3D" id="3.40.50.2300">
    <property type="match status" value="1"/>
</dbReference>
<name>A0A0F6W1B3_9BACT</name>
<dbReference type="SUPFAM" id="SSF52738">
    <property type="entry name" value="Methylesterase CheB, C-terminal domain"/>
    <property type="match status" value="1"/>
</dbReference>
<dbReference type="EMBL" id="CP011125">
    <property type="protein sequence ID" value="AKF04752.1"/>
    <property type="molecule type" value="Genomic_DNA"/>
</dbReference>
<dbReference type="GO" id="GO:0006935">
    <property type="term" value="P:chemotaxis"/>
    <property type="evidence" value="ECO:0007669"/>
    <property type="project" value="UniProtKB-UniRule"/>
</dbReference>
<dbReference type="GO" id="GO:0008984">
    <property type="term" value="F:protein-glutamate methylesterase activity"/>
    <property type="evidence" value="ECO:0007669"/>
    <property type="project" value="UniProtKB-EC"/>
</dbReference>
<feature type="modified residue" description="4-aspartylphosphate" evidence="6">
    <location>
        <position position="55"/>
    </location>
</feature>
<dbReference type="EC" id="3.1.1.61" evidence="3"/>
<evidence type="ECO:0000259" key="8">
    <source>
        <dbReference type="PROSITE" id="PS50122"/>
    </source>
</evidence>
<gene>
    <name evidence="9" type="ORF">DB32_001901</name>
</gene>
<dbReference type="InterPro" id="IPR001789">
    <property type="entry name" value="Sig_transdc_resp-reg_receiver"/>
</dbReference>
<keyword evidence="5" id="KW-0145">Chemotaxis</keyword>
<dbReference type="GO" id="GO:0005737">
    <property type="term" value="C:cytoplasm"/>
    <property type="evidence" value="ECO:0007669"/>
    <property type="project" value="InterPro"/>
</dbReference>
<protein>
    <recommendedName>
        <fullName evidence="3">protein-glutamate methylesterase</fullName>
        <ecNumber evidence="3">3.1.1.61</ecNumber>
    </recommendedName>
</protein>
<dbReference type="OrthoDB" id="9793421at2"/>
<dbReference type="PANTHER" id="PTHR42872:SF6">
    <property type="entry name" value="PROTEIN-GLUTAMATE METHYLESTERASE_PROTEIN-GLUTAMINE GLUTAMINASE"/>
    <property type="match status" value="1"/>
</dbReference>
<dbReference type="CDD" id="cd16432">
    <property type="entry name" value="CheB_Rec"/>
    <property type="match status" value="1"/>
</dbReference>
<evidence type="ECO:0000256" key="6">
    <source>
        <dbReference type="PROSITE-ProRule" id="PRU00169"/>
    </source>
</evidence>
<dbReference type="InterPro" id="IPR035909">
    <property type="entry name" value="CheB_C"/>
</dbReference>
<comment type="catalytic activity">
    <reaction evidence="4">
        <text>[protein]-L-glutamate 5-O-methyl ester + H2O = L-glutamyl-[protein] + methanol + H(+)</text>
        <dbReference type="Rhea" id="RHEA:23236"/>
        <dbReference type="Rhea" id="RHEA-COMP:10208"/>
        <dbReference type="Rhea" id="RHEA-COMP:10311"/>
        <dbReference type="ChEBI" id="CHEBI:15377"/>
        <dbReference type="ChEBI" id="CHEBI:15378"/>
        <dbReference type="ChEBI" id="CHEBI:17790"/>
        <dbReference type="ChEBI" id="CHEBI:29973"/>
        <dbReference type="ChEBI" id="CHEBI:82795"/>
        <dbReference type="EC" id="3.1.1.61"/>
    </reaction>
</comment>
<feature type="active site" evidence="5">
    <location>
        <position position="139"/>
    </location>
</feature>
<dbReference type="PROSITE" id="PS50122">
    <property type="entry name" value="CHEB"/>
    <property type="match status" value="1"/>
</dbReference>
<evidence type="ECO:0000256" key="2">
    <source>
        <dbReference type="ARBA" id="ARBA00022801"/>
    </source>
</evidence>
<evidence type="ECO:0000256" key="5">
    <source>
        <dbReference type="PROSITE-ProRule" id="PRU00050"/>
    </source>
</evidence>
<dbReference type="SUPFAM" id="SSF52172">
    <property type="entry name" value="CheY-like"/>
    <property type="match status" value="1"/>
</dbReference>
<keyword evidence="2 5" id="KW-0378">Hydrolase</keyword>
<organism evidence="9 10">
    <name type="scientific">Sandaracinus amylolyticus</name>
    <dbReference type="NCBI Taxonomy" id="927083"/>
    <lineage>
        <taxon>Bacteria</taxon>
        <taxon>Pseudomonadati</taxon>
        <taxon>Myxococcota</taxon>
        <taxon>Polyangia</taxon>
        <taxon>Polyangiales</taxon>
        <taxon>Sandaracinaceae</taxon>
        <taxon>Sandaracinus</taxon>
    </lineage>
</organism>
<evidence type="ECO:0000313" key="9">
    <source>
        <dbReference type="EMBL" id="AKF04752.1"/>
    </source>
</evidence>
<dbReference type="Pfam" id="PF00072">
    <property type="entry name" value="Response_reg"/>
    <property type="match status" value="1"/>
</dbReference>
<reference evidence="9 10" key="1">
    <citation type="submission" date="2015-03" db="EMBL/GenBank/DDBJ databases">
        <title>Genome assembly of Sandaracinus amylolyticus DSM 53668.</title>
        <authorList>
            <person name="Sharma G."/>
            <person name="Subramanian S."/>
        </authorList>
    </citation>
    <scope>NUCLEOTIDE SEQUENCE [LARGE SCALE GENOMIC DNA]</scope>
    <source>
        <strain evidence="9 10">DSM 53668</strain>
    </source>
</reference>
<dbReference type="PROSITE" id="PS50110">
    <property type="entry name" value="RESPONSE_REGULATORY"/>
    <property type="match status" value="1"/>
</dbReference>
<feature type="domain" description="CheB-type methylesterase" evidence="8">
    <location>
        <begin position="130"/>
        <end position="313"/>
    </location>
</feature>
<feature type="active site" evidence="5">
    <location>
        <position position="255"/>
    </location>
</feature>
<dbReference type="AlphaFoldDB" id="A0A0F6W1B3"/>
<evidence type="ECO:0000259" key="7">
    <source>
        <dbReference type="PROSITE" id="PS50110"/>
    </source>
</evidence>
<dbReference type="Pfam" id="PF01339">
    <property type="entry name" value="CheB_methylest"/>
    <property type="match status" value="1"/>
</dbReference>
<dbReference type="SMART" id="SM00448">
    <property type="entry name" value="REC"/>
    <property type="match status" value="1"/>
</dbReference>
<dbReference type="PANTHER" id="PTHR42872">
    <property type="entry name" value="PROTEIN-GLUTAMATE METHYLESTERASE/PROTEIN-GLUTAMINE GLUTAMINASE"/>
    <property type="match status" value="1"/>
</dbReference>
<feature type="active site" evidence="5">
    <location>
        <position position="165"/>
    </location>
</feature>
<dbReference type="InterPro" id="IPR011006">
    <property type="entry name" value="CheY-like_superfamily"/>
</dbReference>
<dbReference type="InterPro" id="IPR000673">
    <property type="entry name" value="Sig_transdc_resp-reg_Me-estase"/>
</dbReference>
<accession>A0A0F6W1B3</accession>
<dbReference type="Proteomes" id="UP000034883">
    <property type="component" value="Chromosome"/>
</dbReference>
<dbReference type="RefSeq" id="WP_157068890.1">
    <property type="nucleotide sequence ID" value="NZ_CP011125.1"/>
</dbReference>